<dbReference type="CDD" id="cd00051">
    <property type="entry name" value="EFh"/>
    <property type="match status" value="3"/>
</dbReference>
<gene>
    <name evidence="6" type="ORF">SCF082_LOCUS4779</name>
</gene>
<feature type="region of interest" description="Disordered" evidence="4">
    <location>
        <begin position="837"/>
        <end position="871"/>
    </location>
</feature>
<feature type="region of interest" description="Disordered" evidence="4">
    <location>
        <begin position="555"/>
        <end position="575"/>
    </location>
</feature>
<dbReference type="Proteomes" id="UP001642464">
    <property type="component" value="Unassembled WGS sequence"/>
</dbReference>
<dbReference type="InterPro" id="IPR018247">
    <property type="entry name" value="EF_Hand_1_Ca_BS"/>
</dbReference>
<dbReference type="PANTHER" id="PTHR34524">
    <property type="entry name" value="CALCYPHOSIN"/>
    <property type="match status" value="1"/>
</dbReference>
<feature type="domain" description="EF-hand" evidence="5">
    <location>
        <begin position="261"/>
        <end position="296"/>
    </location>
</feature>
<evidence type="ECO:0000256" key="3">
    <source>
        <dbReference type="ARBA" id="ARBA00022837"/>
    </source>
</evidence>
<dbReference type="PROSITE" id="PS50222">
    <property type="entry name" value="EF_HAND_2"/>
    <property type="match status" value="9"/>
</dbReference>
<dbReference type="InterPro" id="IPR011992">
    <property type="entry name" value="EF-hand-dom_pair"/>
</dbReference>
<evidence type="ECO:0000256" key="4">
    <source>
        <dbReference type="SAM" id="MobiDB-lite"/>
    </source>
</evidence>
<feature type="compositionally biased region" description="Low complexity" evidence="4">
    <location>
        <begin position="1147"/>
        <end position="1169"/>
    </location>
</feature>
<feature type="region of interest" description="Disordered" evidence="4">
    <location>
        <begin position="755"/>
        <end position="774"/>
    </location>
</feature>
<protein>
    <submittedName>
        <fullName evidence="6">Calmodulin-like protein 12 (Touch-induced calmodulin-related protein 3)</fullName>
    </submittedName>
</protein>
<feature type="region of interest" description="Disordered" evidence="4">
    <location>
        <begin position="1"/>
        <end position="104"/>
    </location>
</feature>
<dbReference type="Pfam" id="PF13202">
    <property type="entry name" value="EF-hand_5"/>
    <property type="match status" value="1"/>
</dbReference>
<reference evidence="6 7" key="1">
    <citation type="submission" date="2024-02" db="EMBL/GenBank/DDBJ databases">
        <authorList>
            <person name="Chen Y."/>
            <person name="Shah S."/>
            <person name="Dougan E. K."/>
            <person name="Thang M."/>
            <person name="Chan C."/>
        </authorList>
    </citation>
    <scope>NUCLEOTIDE SEQUENCE [LARGE SCALE GENOMIC DNA]</scope>
</reference>
<feature type="domain" description="EF-hand" evidence="5">
    <location>
        <begin position="799"/>
        <end position="834"/>
    </location>
</feature>
<feature type="compositionally biased region" description="Polar residues" evidence="4">
    <location>
        <begin position="562"/>
        <end position="573"/>
    </location>
</feature>
<feature type="domain" description="EF-hand" evidence="5">
    <location>
        <begin position="625"/>
        <end position="660"/>
    </location>
</feature>
<accession>A0ABP0I1H2</accession>
<feature type="compositionally biased region" description="Low complexity" evidence="4">
    <location>
        <begin position="335"/>
        <end position="357"/>
    </location>
</feature>
<feature type="domain" description="EF-hand" evidence="5">
    <location>
        <begin position="589"/>
        <end position="624"/>
    </location>
</feature>
<feature type="region of interest" description="Disordered" evidence="4">
    <location>
        <begin position="1143"/>
        <end position="1171"/>
    </location>
</feature>
<evidence type="ECO:0000313" key="7">
    <source>
        <dbReference type="Proteomes" id="UP001642464"/>
    </source>
</evidence>
<feature type="domain" description="EF-hand" evidence="5">
    <location>
        <begin position="686"/>
        <end position="721"/>
    </location>
</feature>
<evidence type="ECO:0000259" key="5">
    <source>
        <dbReference type="PROSITE" id="PS50222"/>
    </source>
</evidence>
<proteinExistence type="predicted"/>
<feature type="domain" description="EF-hand" evidence="5">
    <location>
        <begin position="446"/>
        <end position="481"/>
    </location>
</feature>
<keyword evidence="3" id="KW-0106">Calcium</keyword>
<keyword evidence="7" id="KW-1185">Reference proteome</keyword>
<feature type="region of interest" description="Disordered" evidence="4">
    <location>
        <begin position="1208"/>
        <end position="1250"/>
    </location>
</feature>
<evidence type="ECO:0000256" key="2">
    <source>
        <dbReference type="ARBA" id="ARBA00022737"/>
    </source>
</evidence>
<feature type="region of interest" description="Disordered" evidence="4">
    <location>
        <begin position="303"/>
        <end position="362"/>
    </location>
</feature>
<dbReference type="Pfam" id="PF13499">
    <property type="entry name" value="EF-hand_7"/>
    <property type="match status" value="3"/>
</dbReference>
<dbReference type="SUPFAM" id="SSF47473">
    <property type="entry name" value="EF-hand"/>
    <property type="match status" value="4"/>
</dbReference>
<dbReference type="InterPro" id="IPR051581">
    <property type="entry name" value="Ca-bind"/>
</dbReference>
<dbReference type="SMART" id="SM00054">
    <property type="entry name" value="EFh"/>
    <property type="match status" value="11"/>
</dbReference>
<sequence>MPVAFGSSHTAPYPGASGASARSHADSAGRFRSDLLVVGNDAPRASRSKAKPAKRPEARRASGTAYTGGVRRPQSAGGTGRSRNASPSSRRKSPDASPDPLGSEYLPDVVHVVFADLRESEQPDDLHVAPEIILANLKRLRLRHGIRVTDVQDLTKSQPDGKLTIAEFRLLLHKVGIKAGDEFVQQAFAQLDMDRNHKISWLELWTALAPTPTDVLREVRLVKKKKRLTVSELIRPYDSNSDDVLTAGEFHRLLDGLGFDLDSGVVREIVRQIDLDGDRQVSHTDLQHALDHLGGSHAMSSEVLASAASSIPKPDRRGKGSPGSKRSMSSPELTRMPLRRPSSSPSARASRGSPVSPGQTHLQGTLNELFDDLEPEASPAAGLTALSPNAKRPMVSPEAAMSKLRRLRLTGRISVKDLHAIGDANGNGTLSKAELFKVLLAAGIKADDDLTQKIFDFIDQDGNGKITLTELWNAMQPSVSEVLKVLQAVKERKNLSVETLVRQFDSNGDDRLTFLEFQKMLNALSLDLDESTAREVFRHLDVDGDRQLSLRTLSQLQSGQRTSNETRPSSPSGHSVAEVLKALQAIKEERKLSVETLIRLFDSDGDDKLTYAEFQALLGTLSIDAEESVAREVFAKLDLDGDGQLSLNTLNALQSAQPSQGLPHQTLPGEDSVADVLKVLQTIQERKKVSVEALIQMFDSDSDGKLTFGEFQKMLSALHLNVEEGTAKEAFAKLDLDGDGQLSLKTLRSLQSLQGQAPERLQDGPAAPSSEDVQALEGLSEHITPQELFEMLQKCNVGREEELVGQIFRVLDPAGNGRVGRSDLLQNFHFFFPTYHQQTERPGGPALRPPSPQHLPSLPGPREEPRSASGHPLGAHAWELLHRIYRRLAWQDSTVSTLELIEEIRRDVHVRSERLLDRPVVGIDFGQGPSISLDAALQHVSRQVSQSRDLEVTTWERFNWLLVEAQRFCQGMPSLEERIPSPQRGPPASRWFLSVGASSLVGCPNPEEEPGAAIEWMANENGFDRDLLYRLFDMFRLGAAEVPKRVSRERFLQAVQASPRLQTALLSSPLLTGAVMKPMNWGDFLWYLTQLEAASISWSDVLATACWCRLLSLGLASGDGHPSQISPRLSSAANRARLEMAMRNAGPSSSPVKRSPSSPSRSAATLPSTVLPAMQRAPRLVPRDVQDLHEAACASPLAAVDTSFARVTGAQPRTSKHPWLEDSDDEGGKLRPPQAPFPPFRPPPDGTQSKRLGVRFQAAKSCPAAEREKLEAELARILADLPVQSVKLREMRSQG</sequence>
<dbReference type="PROSITE" id="PS00018">
    <property type="entry name" value="EF_HAND_1"/>
    <property type="match status" value="8"/>
</dbReference>
<feature type="domain" description="EF-hand" evidence="5">
    <location>
        <begin position="179"/>
        <end position="214"/>
    </location>
</feature>
<dbReference type="PANTHER" id="PTHR34524:SF6">
    <property type="entry name" value="CALCYPHOSINE LIKE"/>
    <property type="match status" value="1"/>
</dbReference>
<feature type="compositionally biased region" description="Basic and acidic residues" evidence="4">
    <location>
        <begin position="23"/>
        <end position="33"/>
    </location>
</feature>
<evidence type="ECO:0000256" key="1">
    <source>
        <dbReference type="ARBA" id="ARBA00022723"/>
    </source>
</evidence>
<keyword evidence="1" id="KW-0479">Metal-binding</keyword>
<name>A0ABP0I1H2_9DINO</name>
<dbReference type="EMBL" id="CAXAMM010002514">
    <property type="protein sequence ID" value="CAK8996421.1"/>
    <property type="molecule type" value="Genomic_DNA"/>
</dbReference>
<organism evidence="6 7">
    <name type="scientific">Durusdinium trenchii</name>
    <dbReference type="NCBI Taxonomy" id="1381693"/>
    <lineage>
        <taxon>Eukaryota</taxon>
        <taxon>Sar</taxon>
        <taxon>Alveolata</taxon>
        <taxon>Dinophyceae</taxon>
        <taxon>Suessiales</taxon>
        <taxon>Symbiodiniaceae</taxon>
        <taxon>Durusdinium</taxon>
    </lineage>
</organism>
<feature type="domain" description="EF-hand" evidence="5">
    <location>
        <begin position="722"/>
        <end position="757"/>
    </location>
</feature>
<dbReference type="Gene3D" id="1.10.238.10">
    <property type="entry name" value="EF-hand"/>
    <property type="match status" value="6"/>
</dbReference>
<dbReference type="InterPro" id="IPR002048">
    <property type="entry name" value="EF_hand_dom"/>
</dbReference>
<evidence type="ECO:0000313" key="6">
    <source>
        <dbReference type="EMBL" id="CAK8996421.1"/>
    </source>
</evidence>
<keyword evidence="2" id="KW-0677">Repeat</keyword>
<feature type="compositionally biased region" description="Pro residues" evidence="4">
    <location>
        <begin position="1233"/>
        <end position="1245"/>
    </location>
</feature>
<feature type="domain" description="EF-hand" evidence="5">
    <location>
        <begin position="492"/>
        <end position="527"/>
    </location>
</feature>
<comment type="caution">
    <text evidence="6">The sequence shown here is derived from an EMBL/GenBank/DDBJ whole genome shotgun (WGS) entry which is preliminary data.</text>
</comment>